<sequence>MVYTRDQLKQTKKILMSPLKIYQKSNSKKKANSEMNDFEDRLMKETRVTRMKIEILVIPIL</sequence>
<gene>
    <name evidence="1" type="ORF">GIB67_017201</name>
</gene>
<dbReference type="EMBL" id="JACGCM010000719">
    <property type="protein sequence ID" value="KAF6167706.1"/>
    <property type="molecule type" value="Genomic_DNA"/>
</dbReference>
<name>A0A7J7NKQ3_9MAGN</name>
<evidence type="ECO:0000313" key="1">
    <source>
        <dbReference type="EMBL" id="KAF6167706.1"/>
    </source>
</evidence>
<organism evidence="1 2">
    <name type="scientific">Kingdonia uniflora</name>
    <dbReference type="NCBI Taxonomy" id="39325"/>
    <lineage>
        <taxon>Eukaryota</taxon>
        <taxon>Viridiplantae</taxon>
        <taxon>Streptophyta</taxon>
        <taxon>Embryophyta</taxon>
        <taxon>Tracheophyta</taxon>
        <taxon>Spermatophyta</taxon>
        <taxon>Magnoliopsida</taxon>
        <taxon>Ranunculales</taxon>
        <taxon>Circaeasteraceae</taxon>
        <taxon>Kingdonia</taxon>
    </lineage>
</organism>
<comment type="caution">
    <text evidence="1">The sequence shown here is derived from an EMBL/GenBank/DDBJ whole genome shotgun (WGS) entry which is preliminary data.</text>
</comment>
<evidence type="ECO:0000313" key="2">
    <source>
        <dbReference type="Proteomes" id="UP000541444"/>
    </source>
</evidence>
<keyword evidence="2" id="KW-1185">Reference proteome</keyword>
<feature type="non-terminal residue" evidence="1">
    <location>
        <position position="61"/>
    </location>
</feature>
<reference evidence="1 2" key="1">
    <citation type="journal article" date="2020" name="IScience">
        <title>Genome Sequencing of the Endangered Kingdonia uniflora (Circaeasteraceae, Ranunculales) Reveals Potential Mechanisms of Evolutionary Specialization.</title>
        <authorList>
            <person name="Sun Y."/>
            <person name="Deng T."/>
            <person name="Zhang A."/>
            <person name="Moore M.J."/>
            <person name="Landis J.B."/>
            <person name="Lin N."/>
            <person name="Zhang H."/>
            <person name="Zhang X."/>
            <person name="Huang J."/>
            <person name="Zhang X."/>
            <person name="Sun H."/>
            <person name="Wang H."/>
        </authorList>
    </citation>
    <scope>NUCLEOTIDE SEQUENCE [LARGE SCALE GENOMIC DNA]</scope>
    <source>
        <strain evidence="1">TB1705</strain>
        <tissue evidence="1">Leaf</tissue>
    </source>
</reference>
<dbReference type="AlphaFoldDB" id="A0A7J7NKQ3"/>
<dbReference type="Proteomes" id="UP000541444">
    <property type="component" value="Unassembled WGS sequence"/>
</dbReference>
<proteinExistence type="predicted"/>
<accession>A0A7J7NKQ3</accession>
<protein>
    <submittedName>
        <fullName evidence="1">Uncharacterized protein</fullName>
    </submittedName>
</protein>